<dbReference type="PANTHER" id="PTHR36699:SF1">
    <property type="entry name" value="L,D-TRANSPEPTIDASE YAFK-RELATED"/>
    <property type="match status" value="1"/>
</dbReference>
<evidence type="ECO:0000256" key="5">
    <source>
        <dbReference type="ARBA" id="ARBA00022984"/>
    </source>
</evidence>
<dbReference type="InterPro" id="IPR005490">
    <property type="entry name" value="LD_TPept_cat_dom"/>
</dbReference>
<dbReference type="CDD" id="cd16913">
    <property type="entry name" value="YkuD_like"/>
    <property type="match status" value="1"/>
</dbReference>
<dbReference type="EMBL" id="FWFO01000001">
    <property type="protein sequence ID" value="SLN21786.1"/>
    <property type="molecule type" value="Genomic_DNA"/>
</dbReference>
<accession>A0A1Y5RQA4</accession>
<feature type="domain" description="L,D-TPase catalytic" evidence="8">
    <location>
        <begin position="43"/>
        <end position="176"/>
    </location>
</feature>
<keyword evidence="10" id="KW-1185">Reference proteome</keyword>
<comment type="pathway">
    <text evidence="1 7">Cell wall biogenesis; peptidoglycan biosynthesis.</text>
</comment>
<proteinExistence type="inferred from homology"/>
<dbReference type="GO" id="GO:0009252">
    <property type="term" value="P:peptidoglycan biosynthetic process"/>
    <property type="evidence" value="ECO:0007669"/>
    <property type="project" value="UniProtKB-UniPathway"/>
</dbReference>
<evidence type="ECO:0000313" key="9">
    <source>
        <dbReference type="EMBL" id="SLN21786.1"/>
    </source>
</evidence>
<comment type="similarity">
    <text evidence="2">Belongs to the YkuD family.</text>
</comment>
<dbReference type="GO" id="GO:0008360">
    <property type="term" value="P:regulation of cell shape"/>
    <property type="evidence" value="ECO:0007669"/>
    <property type="project" value="UniProtKB-UniRule"/>
</dbReference>
<evidence type="ECO:0000256" key="7">
    <source>
        <dbReference type="PROSITE-ProRule" id="PRU01373"/>
    </source>
</evidence>
<evidence type="ECO:0000259" key="8">
    <source>
        <dbReference type="PROSITE" id="PS52029"/>
    </source>
</evidence>
<dbReference type="PROSITE" id="PS52029">
    <property type="entry name" value="LD_TPASE"/>
    <property type="match status" value="1"/>
</dbReference>
<sequence length="177" mass="19213">MLRRVLWTILALVLVTGVSVMLWDRFAPRPPPPPLALDVDRIDHILIEKSERRLTAMVDGQVVMQVPVALGFAPEGDKVQEGDGKTPLGDFIIDRRNPNSAFHLSLGLNYPRPQDITRAKADGVDPGSDIFIHGQPNGIVGIALPGDWTAGCIAIGNAQMARLWSVTPIGTSVEIRP</sequence>
<keyword evidence="5 7" id="KW-0573">Peptidoglycan synthesis</keyword>
<dbReference type="AlphaFoldDB" id="A0A1Y5RQA4"/>
<dbReference type="RefSeq" id="WP_165759736.1">
    <property type="nucleotide sequence ID" value="NZ_FWFO01000001.1"/>
</dbReference>
<keyword evidence="4 7" id="KW-0133">Cell shape</keyword>
<dbReference type="UniPathway" id="UPA00219"/>
<evidence type="ECO:0000256" key="2">
    <source>
        <dbReference type="ARBA" id="ARBA00005992"/>
    </source>
</evidence>
<evidence type="ECO:0000256" key="4">
    <source>
        <dbReference type="ARBA" id="ARBA00022960"/>
    </source>
</evidence>
<dbReference type="GO" id="GO:0016740">
    <property type="term" value="F:transferase activity"/>
    <property type="evidence" value="ECO:0007669"/>
    <property type="project" value="UniProtKB-KW"/>
</dbReference>
<dbReference type="SUPFAM" id="SSF141523">
    <property type="entry name" value="L,D-transpeptidase catalytic domain-like"/>
    <property type="match status" value="1"/>
</dbReference>
<dbReference type="Pfam" id="PF03734">
    <property type="entry name" value="YkuD"/>
    <property type="match status" value="1"/>
</dbReference>
<evidence type="ECO:0000256" key="3">
    <source>
        <dbReference type="ARBA" id="ARBA00022679"/>
    </source>
</evidence>
<dbReference type="GO" id="GO:0071555">
    <property type="term" value="P:cell wall organization"/>
    <property type="evidence" value="ECO:0007669"/>
    <property type="project" value="UniProtKB-UniRule"/>
</dbReference>
<dbReference type="Gene3D" id="2.40.440.10">
    <property type="entry name" value="L,D-transpeptidase catalytic domain-like"/>
    <property type="match status" value="1"/>
</dbReference>
<protein>
    <submittedName>
        <fullName evidence="9">L,D-transpeptidase catalytic domain</fullName>
    </submittedName>
</protein>
<dbReference type="PANTHER" id="PTHR36699">
    <property type="entry name" value="LD-TRANSPEPTIDASE"/>
    <property type="match status" value="1"/>
</dbReference>
<organism evidence="9 10">
    <name type="scientific">Falsiruegeria litorea R37</name>
    <dbReference type="NCBI Taxonomy" id="1200284"/>
    <lineage>
        <taxon>Bacteria</taxon>
        <taxon>Pseudomonadati</taxon>
        <taxon>Pseudomonadota</taxon>
        <taxon>Alphaproteobacteria</taxon>
        <taxon>Rhodobacterales</taxon>
        <taxon>Roseobacteraceae</taxon>
        <taxon>Falsiruegeria</taxon>
    </lineage>
</organism>
<feature type="active site" description="Proton donor/acceptor" evidence="7">
    <location>
        <position position="133"/>
    </location>
</feature>
<evidence type="ECO:0000256" key="6">
    <source>
        <dbReference type="ARBA" id="ARBA00023316"/>
    </source>
</evidence>
<evidence type="ECO:0000313" key="10">
    <source>
        <dbReference type="Proteomes" id="UP000193077"/>
    </source>
</evidence>
<dbReference type="Proteomes" id="UP000193077">
    <property type="component" value="Unassembled WGS sequence"/>
</dbReference>
<dbReference type="InterPro" id="IPR038063">
    <property type="entry name" value="Transpep_catalytic_dom"/>
</dbReference>
<keyword evidence="6 7" id="KW-0961">Cell wall biogenesis/degradation</keyword>
<keyword evidence="3" id="KW-0808">Transferase</keyword>
<feature type="active site" description="Nucleophile" evidence="7">
    <location>
        <position position="152"/>
    </location>
</feature>
<dbReference type="GO" id="GO:0004180">
    <property type="term" value="F:carboxypeptidase activity"/>
    <property type="evidence" value="ECO:0007669"/>
    <property type="project" value="UniProtKB-ARBA"/>
</dbReference>
<name>A0A1Y5RQA4_9RHOB</name>
<evidence type="ECO:0000256" key="1">
    <source>
        <dbReference type="ARBA" id="ARBA00004752"/>
    </source>
</evidence>
<reference evidence="9 10" key="1">
    <citation type="submission" date="2017-03" db="EMBL/GenBank/DDBJ databases">
        <authorList>
            <person name="Afonso C.L."/>
            <person name="Miller P.J."/>
            <person name="Scott M.A."/>
            <person name="Spackman E."/>
            <person name="Goraichik I."/>
            <person name="Dimitrov K.M."/>
            <person name="Suarez D.L."/>
            <person name="Swayne D.E."/>
        </authorList>
    </citation>
    <scope>NUCLEOTIDE SEQUENCE [LARGE SCALE GENOMIC DNA]</scope>
    <source>
        <strain evidence="9 10">CECT 7639</strain>
    </source>
</reference>
<gene>
    <name evidence="9" type="ORF">TRL7639_00609</name>
</gene>